<evidence type="ECO:0000313" key="2">
    <source>
        <dbReference type="Proteomes" id="UP001600109"/>
    </source>
</evidence>
<keyword evidence="2" id="KW-1185">Reference proteome</keyword>
<dbReference type="NCBIfam" id="NF033708">
    <property type="entry name" value="T9SS_Cterm_ChiA"/>
    <property type="match status" value="1"/>
</dbReference>
<sequence>MPFEEAVEVSLGFKTTIVGSFAIAINQKDGFFSTQNIFIEDKLLNVIHDLNESSYNFTTQAGTFNDRFVLRYTGKNLVTKSFKKPENTVLVSNVNKQITINSSVEMIDKVQVYDLLGRAIYQKMNINNNEFSIQNLIRNHQTLLVKVLLRDGQIVASKIMH</sequence>
<reference evidence="1 2" key="1">
    <citation type="submission" date="2024-06" db="EMBL/GenBank/DDBJ databases">
        <title>Flavobacterium spp. isolated from glacier.</title>
        <authorList>
            <person name="Han D."/>
        </authorList>
    </citation>
    <scope>NUCLEOTIDE SEQUENCE [LARGE SCALE GENOMIC DNA]</scope>
    <source>
        <strain evidence="1 2">LS2P90</strain>
    </source>
</reference>
<name>A0ABW6HTR5_9FLAO</name>
<dbReference type="EMBL" id="JBHZPZ010000004">
    <property type="protein sequence ID" value="MFE3867393.1"/>
    <property type="molecule type" value="Genomic_DNA"/>
</dbReference>
<evidence type="ECO:0000313" key="1">
    <source>
        <dbReference type="EMBL" id="MFE3867393.1"/>
    </source>
</evidence>
<comment type="caution">
    <text evidence="1">The sequence shown here is derived from an EMBL/GenBank/DDBJ whole genome shotgun (WGS) entry which is preliminary data.</text>
</comment>
<proteinExistence type="predicted"/>
<gene>
    <name evidence="1" type="ORF">ACFX5E_04795</name>
</gene>
<dbReference type="RefSeq" id="WP_379854039.1">
    <property type="nucleotide sequence ID" value="NZ_JBHZPZ010000004.1"/>
</dbReference>
<accession>A0ABW6HTR5</accession>
<protein>
    <submittedName>
        <fullName evidence="1">T9SS sorting signal type C domain-containing protein</fullName>
    </submittedName>
</protein>
<organism evidence="1 2">
    <name type="scientific">Flavobacterium xylosi</name>
    <dbReference type="NCBI Taxonomy" id="3230415"/>
    <lineage>
        <taxon>Bacteria</taxon>
        <taxon>Pseudomonadati</taxon>
        <taxon>Bacteroidota</taxon>
        <taxon>Flavobacteriia</taxon>
        <taxon>Flavobacteriales</taxon>
        <taxon>Flavobacteriaceae</taxon>
        <taxon>Flavobacterium</taxon>
    </lineage>
</organism>
<dbReference type="Proteomes" id="UP001600109">
    <property type="component" value="Unassembled WGS sequence"/>
</dbReference>